<dbReference type="SUPFAM" id="SSF56436">
    <property type="entry name" value="C-type lectin-like"/>
    <property type="match status" value="1"/>
</dbReference>
<reference evidence="2" key="1">
    <citation type="submission" date="2014-04" db="EMBL/GenBank/DDBJ databases">
        <title>Molecular cloning and characterization of perlucin2 from the freshwater pearl mussel, Hyriopsis cumingii.</title>
        <authorList>
            <person name="Lin J."/>
            <person name="Li J."/>
        </authorList>
    </citation>
    <scope>NUCLEOTIDE SEQUENCE</scope>
</reference>
<dbReference type="CDD" id="cd00037">
    <property type="entry name" value="CLECT"/>
    <property type="match status" value="1"/>
</dbReference>
<sequence>MFKGSMSKLNQEFGYLSEQIYQLSVKQKDGHTHRALPHCEDYWEEYQGSCYYFVDWISDSRSWTNAGIYCQNRDSHLLRIDNQMEFQFIQGVLYELHYKHLKNGITPLSGYWTGANDLSNEGQWVWSLRRVPMRYKIWAATEPNDHKGAEDCGELSRHHDFKMNDLNCKTEIYFICEKLIFR</sequence>
<evidence type="ECO:0000259" key="1">
    <source>
        <dbReference type="PROSITE" id="PS50041"/>
    </source>
</evidence>
<dbReference type="PROSITE" id="PS50041">
    <property type="entry name" value="C_TYPE_LECTIN_2"/>
    <property type="match status" value="1"/>
</dbReference>
<proteinExistence type="evidence at transcript level"/>
<dbReference type="EMBL" id="KJ665883">
    <property type="protein sequence ID" value="AJI77174.1"/>
    <property type="molecule type" value="mRNA"/>
</dbReference>
<feature type="domain" description="C-type lectin" evidence="1">
    <location>
        <begin position="46"/>
        <end position="177"/>
    </location>
</feature>
<dbReference type="InterPro" id="IPR050111">
    <property type="entry name" value="C-type_lectin/snaclec_domain"/>
</dbReference>
<dbReference type="InterPro" id="IPR016186">
    <property type="entry name" value="C-type_lectin-like/link_sf"/>
</dbReference>
<dbReference type="AlphaFoldDB" id="A0A161VF18"/>
<dbReference type="SMART" id="SM00034">
    <property type="entry name" value="CLECT"/>
    <property type="match status" value="1"/>
</dbReference>
<dbReference type="Pfam" id="PF00059">
    <property type="entry name" value="Lectin_C"/>
    <property type="match status" value="1"/>
</dbReference>
<name>A0A161VF18_SINCU</name>
<dbReference type="InterPro" id="IPR001304">
    <property type="entry name" value="C-type_lectin-like"/>
</dbReference>
<dbReference type="Gene3D" id="3.10.100.10">
    <property type="entry name" value="Mannose-Binding Protein A, subunit A"/>
    <property type="match status" value="1"/>
</dbReference>
<accession>A0A161VF18</accession>
<protein>
    <submittedName>
        <fullName evidence="2">Perlucin2</fullName>
    </submittedName>
</protein>
<dbReference type="PANTHER" id="PTHR22803">
    <property type="entry name" value="MANNOSE, PHOSPHOLIPASE, LECTIN RECEPTOR RELATED"/>
    <property type="match status" value="1"/>
</dbReference>
<organism evidence="2">
    <name type="scientific">Sinohyriopsis cumingii</name>
    <name type="common">Triangle sail mussel</name>
    <name type="synonym">Hyriopsis cumingii</name>
    <dbReference type="NCBI Taxonomy" id="165450"/>
    <lineage>
        <taxon>Eukaryota</taxon>
        <taxon>Metazoa</taxon>
        <taxon>Spiralia</taxon>
        <taxon>Lophotrochozoa</taxon>
        <taxon>Mollusca</taxon>
        <taxon>Bivalvia</taxon>
        <taxon>Autobranchia</taxon>
        <taxon>Heteroconchia</taxon>
        <taxon>Palaeoheterodonta</taxon>
        <taxon>Unionida</taxon>
        <taxon>Unionoidea</taxon>
        <taxon>Unionidae</taxon>
        <taxon>Gonideinae</taxon>
        <taxon>Sinohyriopsis</taxon>
    </lineage>
</organism>
<evidence type="ECO:0000313" key="2">
    <source>
        <dbReference type="EMBL" id="AJI77174.1"/>
    </source>
</evidence>
<dbReference type="InterPro" id="IPR016187">
    <property type="entry name" value="CTDL_fold"/>
</dbReference>